<feature type="signal peptide" evidence="1">
    <location>
        <begin position="1"/>
        <end position="23"/>
    </location>
</feature>
<protein>
    <submittedName>
        <fullName evidence="2">Glycoside hydrolase</fullName>
    </submittedName>
</protein>
<name>A0ABU3S121_9HYPH</name>
<dbReference type="SUPFAM" id="SSF51445">
    <property type="entry name" value="(Trans)glycosidases"/>
    <property type="match status" value="1"/>
</dbReference>
<evidence type="ECO:0000313" key="2">
    <source>
        <dbReference type="EMBL" id="MDU0338484.1"/>
    </source>
</evidence>
<evidence type="ECO:0000256" key="1">
    <source>
        <dbReference type="SAM" id="SignalP"/>
    </source>
</evidence>
<reference evidence="2 3" key="1">
    <citation type="submission" date="2023-09" db="EMBL/GenBank/DDBJ databases">
        <title>Whole genome shotgun sequencing (WGS) of Bosea sp. ZW T0_25, isolated from stored onions (Allium cepa).</title>
        <authorList>
            <person name="Stoll D.A."/>
            <person name="Huch M."/>
        </authorList>
    </citation>
    <scope>NUCLEOTIDE SEQUENCE [LARGE SCALE GENOMIC DNA]</scope>
    <source>
        <strain evidence="2 3">ZW T0_25</strain>
    </source>
</reference>
<comment type="caution">
    <text evidence="2">The sequence shown here is derived from an EMBL/GenBank/DDBJ whole genome shotgun (WGS) entry which is preliminary data.</text>
</comment>
<keyword evidence="2" id="KW-0378">Hydrolase</keyword>
<dbReference type="Proteomes" id="UP001254257">
    <property type="component" value="Unassembled WGS sequence"/>
</dbReference>
<organism evidence="2 3">
    <name type="scientific">Bosea rubneri</name>
    <dbReference type="NCBI Taxonomy" id="3075434"/>
    <lineage>
        <taxon>Bacteria</taxon>
        <taxon>Pseudomonadati</taxon>
        <taxon>Pseudomonadota</taxon>
        <taxon>Alphaproteobacteria</taxon>
        <taxon>Hyphomicrobiales</taxon>
        <taxon>Boseaceae</taxon>
        <taxon>Bosea</taxon>
    </lineage>
</organism>
<dbReference type="InterPro" id="IPR017853">
    <property type="entry name" value="GH"/>
</dbReference>
<dbReference type="EMBL" id="JAWDID010000001">
    <property type="protein sequence ID" value="MDU0338484.1"/>
    <property type="molecule type" value="Genomic_DNA"/>
</dbReference>
<dbReference type="RefSeq" id="WP_316016424.1">
    <property type="nucleotide sequence ID" value="NZ_JAWDID010000001.1"/>
</dbReference>
<keyword evidence="3" id="KW-1185">Reference proteome</keyword>
<keyword evidence="1" id="KW-0732">Signal</keyword>
<dbReference type="Gene3D" id="3.20.20.80">
    <property type="entry name" value="Glycosidases"/>
    <property type="match status" value="1"/>
</dbReference>
<accession>A0ABU3S121</accession>
<evidence type="ECO:0000313" key="3">
    <source>
        <dbReference type="Proteomes" id="UP001254257"/>
    </source>
</evidence>
<feature type="chain" id="PRO_5045213672" evidence="1">
    <location>
        <begin position="24"/>
        <end position="731"/>
    </location>
</feature>
<sequence length="731" mass="80013">MKRLISAMMAGLALGAVSPCAIAAETWLPVREISLEIRPGSPLDFSGMLPNRPIGVRAGSGADQRVIARQDGRLTFADSPGEPARLFCASLAWSPASGGFPDRAGADRYARQLALHGYNIARLTFLDASLMIGRARDFDFDPETLDRIHYLLAALKRNGIYWMIDGMTSWHGAYGGRDERWDPGGNLKLALHLDEAAFAHWKQIAEKILTRVNPYTGIAPIHDEALALVILVNENSLEFESVVHDRPGKAPYDAMFAAPFNAWLARRYPSSQALAKAWGGLGWGEKLENGTIRLPTDRYVPSPRLRDLQAFFTEVETASAAKMSEALRGFGYKGLISTYNNWPTVQAALSRRGLDVVTMNTYHDWASGYAPGSKLLQQSSLGDAANSMRMAAAARWLGKPFVISEYDHLFWNRYRYEGGLVFPAYAALQGWDALCRHAHGPIALSYGEPYPHKRAMLPYAIALDPVARAGETLTALLYRRGDVSTSRLTIPFAVRGEADLGPNMQAREPEKLTELALLGRIGLQAADRIGDQIAVTQPRDANRLDAIVEKLRASRMLPAENETKLAAGLFQSDTGEILLNRRDRQLRLTTPASEAVAFAAATLPASLKTLSVDGAQGDGLIAISSLDKPASLAKGSRFLLIFATDARNTGMIFRDREEKVIEDFGRLPVLIRKGHVDIRLARTARQWQLSPIGLDGSVKPPAVSGSGPVAFRLSNDLPSGPTTYFLLELKE</sequence>
<dbReference type="GO" id="GO:0016787">
    <property type="term" value="F:hydrolase activity"/>
    <property type="evidence" value="ECO:0007669"/>
    <property type="project" value="UniProtKB-KW"/>
</dbReference>
<proteinExistence type="predicted"/>
<gene>
    <name evidence="2" type="ORF">RKE40_01245</name>
</gene>